<feature type="domain" description="TTHB210-like" evidence="1">
    <location>
        <begin position="56"/>
        <end position="104"/>
    </location>
</feature>
<organism evidence="2 3">
    <name type="scientific">Flavilitoribacter nigricans (strain ATCC 23147 / DSM 23189 / NBRC 102662 / NCIMB 1420 / SS-2)</name>
    <name type="common">Lewinella nigricans</name>
    <dbReference type="NCBI Taxonomy" id="1122177"/>
    <lineage>
        <taxon>Bacteria</taxon>
        <taxon>Pseudomonadati</taxon>
        <taxon>Bacteroidota</taxon>
        <taxon>Saprospiria</taxon>
        <taxon>Saprospirales</taxon>
        <taxon>Lewinellaceae</taxon>
        <taxon>Flavilitoribacter</taxon>
    </lineage>
</organism>
<dbReference type="RefSeq" id="WP_099151220.1">
    <property type="nucleotide sequence ID" value="NZ_PDUD01000022.1"/>
</dbReference>
<accession>A0A2D0N9K6</accession>
<dbReference type="AlphaFoldDB" id="A0A2D0N9K6"/>
<keyword evidence="3" id="KW-1185">Reference proteome</keyword>
<reference evidence="2 3" key="1">
    <citation type="submission" date="2017-10" db="EMBL/GenBank/DDBJ databases">
        <title>The draft genome sequence of Lewinella nigricans NBRC 102662.</title>
        <authorList>
            <person name="Wang K."/>
        </authorList>
    </citation>
    <scope>NUCLEOTIDE SEQUENCE [LARGE SCALE GENOMIC DNA]</scope>
    <source>
        <strain evidence="2 3">NBRC 102662</strain>
    </source>
</reference>
<evidence type="ECO:0000259" key="1">
    <source>
        <dbReference type="Pfam" id="PF18197"/>
    </source>
</evidence>
<evidence type="ECO:0000313" key="2">
    <source>
        <dbReference type="EMBL" id="PHN05165.1"/>
    </source>
</evidence>
<dbReference type="InterPro" id="IPR040832">
    <property type="entry name" value="TTHB210-like_dom"/>
</dbReference>
<dbReference type="Proteomes" id="UP000223913">
    <property type="component" value="Unassembled WGS sequence"/>
</dbReference>
<dbReference type="CDD" id="cd11669">
    <property type="entry name" value="TTHB210-like"/>
    <property type="match status" value="1"/>
</dbReference>
<evidence type="ECO:0000313" key="3">
    <source>
        <dbReference type="Proteomes" id="UP000223913"/>
    </source>
</evidence>
<protein>
    <recommendedName>
        <fullName evidence="1">TTHB210-like domain-containing protein</fullName>
    </recommendedName>
</protein>
<dbReference type="Pfam" id="PF18197">
    <property type="entry name" value="TTHB210-like"/>
    <property type="match status" value="1"/>
</dbReference>
<dbReference type="EMBL" id="PDUD01000022">
    <property type="protein sequence ID" value="PHN05165.1"/>
    <property type="molecule type" value="Genomic_DNA"/>
</dbReference>
<gene>
    <name evidence="2" type="ORF">CRP01_16730</name>
</gene>
<comment type="caution">
    <text evidence="2">The sequence shown here is derived from an EMBL/GenBank/DDBJ whole genome shotgun (WGS) entry which is preliminary data.</text>
</comment>
<sequence length="256" mass="28411">MKSILKISVLTCLVINLFLFPSCKEEDPGQADLSGTVYSDPQSLGNGEVRSYVTKDESGTPVSIGIEFNEAALENLPTGHAHGYSLLFELPEAVPPFNHISFDWNEHGHEPPGVYDVPHFDLHFYFMELEARMAIAAGDTVQFANQPDAAYMPAAYIQLPGGVPAMGSHWIDPATPELHGTPFTYTMIYGSFDGKLTFIEPMFALSYLQQKVTEHIDIPQPASYQLGGYFPMTYGFHYRADNGTYTISLDELVDRD</sequence>
<dbReference type="OrthoDB" id="2867208at2"/>
<dbReference type="InterPro" id="IPR033786">
    <property type="entry name" value="TTHB210-like"/>
</dbReference>
<proteinExistence type="predicted"/>
<name>A0A2D0N9K6_FLAN2</name>